<dbReference type="PROSITE" id="PS01054">
    <property type="entry name" value="TRANSALDOLASE_1"/>
    <property type="match status" value="1"/>
</dbReference>
<comment type="subcellular location">
    <subcellularLocation>
        <location evidence="1 9">Cytoplasm</location>
    </subcellularLocation>
</comment>
<organism evidence="11 12">
    <name type="scientific">Deinococcus arboris</name>
    <dbReference type="NCBI Taxonomy" id="2682977"/>
    <lineage>
        <taxon>Bacteria</taxon>
        <taxon>Thermotogati</taxon>
        <taxon>Deinococcota</taxon>
        <taxon>Deinococci</taxon>
        <taxon>Deinococcales</taxon>
        <taxon>Deinococcaceae</taxon>
        <taxon>Deinococcus</taxon>
    </lineage>
</organism>
<evidence type="ECO:0000256" key="6">
    <source>
        <dbReference type="ARBA" id="ARBA00023126"/>
    </source>
</evidence>
<dbReference type="UniPathway" id="UPA00115">
    <property type="reaction ID" value="UER00414"/>
</dbReference>
<feature type="region of interest" description="Disordered" evidence="10">
    <location>
        <begin position="210"/>
        <end position="246"/>
    </location>
</feature>
<dbReference type="GO" id="GO:0005975">
    <property type="term" value="P:carbohydrate metabolic process"/>
    <property type="evidence" value="ECO:0007669"/>
    <property type="project" value="InterPro"/>
</dbReference>
<dbReference type="EC" id="2.2.1.2" evidence="9"/>
<dbReference type="PROSITE" id="PS00958">
    <property type="entry name" value="TRANSALDOLASE_2"/>
    <property type="match status" value="1"/>
</dbReference>
<dbReference type="AlphaFoldDB" id="A0A7C9LWX3"/>
<evidence type="ECO:0000256" key="9">
    <source>
        <dbReference type="HAMAP-Rule" id="MF_00494"/>
    </source>
</evidence>
<keyword evidence="7 9" id="KW-0704">Schiff base</keyword>
<evidence type="ECO:0000256" key="10">
    <source>
        <dbReference type="SAM" id="MobiDB-lite"/>
    </source>
</evidence>
<dbReference type="EMBL" id="WQLB01000032">
    <property type="protein sequence ID" value="MVN88680.1"/>
    <property type="molecule type" value="Genomic_DNA"/>
</dbReference>
<proteinExistence type="inferred from homology"/>
<comment type="catalytic activity">
    <reaction evidence="8 9">
        <text>D-sedoheptulose 7-phosphate + D-glyceraldehyde 3-phosphate = D-erythrose 4-phosphate + beta-D-fructose 6-phosphate</text>
        <dbReference type="Rhea" id="RHEA:17053"/>
        <dbReference type="ChEBI" id="CHEBI:16897"/>
        <dbReference type="ChEBI" id="CHEBI:57483"/>
        <dbReference type="ChEBI" id="CHEBI:57634"/>
        <dbReference type="ChEBI" id="CHEBI:59776"/>
        <dbReference type="EC" id="2.2.1.2"/>
    </reaction>
</comment>
<evidence type="ECO:0000256" key="8">
    <source>
        <dbReference type="ARBA" id="ARBA00048810"/>
    </source>
</evidence>
<dbReference type="InterPro" id="IPR018225">
    <property type="entry name" value="Transaldolase_AS"/>
</dbReference>
<feature type="active site" description="Schiff-base intermediate with substrate" evidence="9">
    <location>
        <position position="83"/>
    </location>
</feature>
<evidence type="ECO:0000313" key="12">
    <source>
        <dbReference type="Proteomes" id="UP000483286"/>
    </source>
</evidence>
<dbReference type="FunFam" id="3.20.20.70:FF:000018">
    <property type="entry name" value="Probable transaldolase"/>
    <property type="match status" value="1"/>
</dbReference>
<evidence type="ECO:0000256" key="3">
    <source>
        <dbReference type="ARBA" id="ARBA00005740"/>
    </source>
</evidence>
<accession>A0A7C9LWX3</accession>
<evidence type="ECO:0000256" key="1">
    <source>
        <dbReference type="ARBA" id="ARBA00004496"/>
    </source>
</evidence>
<keyword evidence="12" id="KW-1185">Reference proteome</keyword>
<comment type="pathway">
    <text evidence="2 9">Carbohydrate degradation; pentose phosphate pathway; D-glyceraldehyde 3-phosphate and beta-D-fructose 6-phosphate from D-ribose 5-phosphate and D-xylulose 5-phosphate (non-oxidative stage): step 2/3.</text>
</comment>
<gene>
    <name evidence="11" type="primary">fsa</name>
    <name evidence="9" type="synonym">tal</name>
    <name evidence="11" type="ORF">GO986_18240</name>
</gene>
<dbReference type="Gene3D" id="3.20.20.70">
    <property type="entry name" value="Aldolase class I"/>
    <property type="match status" value="1"/>
</dbReference>
<dbReference type="InterPro" id="IPR001585">
    <property type="entry name" value="TAL/FSA"/>
</dbReference>
<dbReference type="InterPro" id="IPR004731">
    <property type="entry name" value="Transaldolase_3B/F6P_aldolase"/>
</dbReference>
<dbReference type="PANTHER" id="PTHR10683:SF40">
    <property type="entry name" value="FRUCTOSE-6-PHOSPHATE ALDOLASE 1-RELATED"/>
    <property type="match status" value="1"/>
</dbReference>
<keyword evidence="6 9" id="KW-0570">Pentose shunt</keyword>
<dbReference type="InterPro" id="IPR013785">
    <property type="entry name" value="Aldolase_TIM"/>
</dbReference>
<dbReference type="Proteomes" id="UP000483286">
    <property type="component" value="Unassembled WGS sequence"/>
</dbReference>
<dbReference type="SUPFAM" id="SSF51569">
    <property type="entry name" value="Aldolase"/>
    <property type="match status" value="1"/>
</dbReference>
<dbReference type="RefSeq" id="WP_157460735.1">
    <property type="nucleotide sequence ID" value="NZ_WQLB01000032.1"/>
</dbReference>
<feature type="compositionally biased region" description="Low complexity" evidence="10">
    <location>
        <begin position="230"/>
        <end position="246"/>
    </location>
</feature>
<dbReference type="InterPro" id="IPR033919">
    <property type="entry name" value="TSA/FSA_arc/bac"/>
</dbReference>
<evidence type="ECO:0000256" key="2">
    <source>
        <dbReference type="ARBA" id="ARBA00004857"/>
    </source>
</evidence>
<dbReference type="GO" id="GO:0016832">
    <property type="term" value="F:aldehyde-lyase activity"/>
    <property type="evidence" value="ECO:0007669"/>
    <property type="project" value="InterPro"/>
</dbReference>
<comment type="similarity">
    <text evidence="3 9">Belongs to the transaldolase family. Type 3B subfamily.</text>
</comment>
<protein>
    <recommendedName>
        <fullName evidence="9">Probable transaldolase</fullName>
        <ecNumber evidence="9">2.2.1.2</ecNumber>
    </recommendedName>
</protein>
<dbReference type="HAMAP" id="MF_00494">
    <property type="entry name" value="Transaldolase_3b"/>
    <property type="match status" value="1"/>
</dbReference>
<comment type="caution">
    <text evidence="11">The sequence shown here is derived from an EMBL/GenBank/DDBJ whole genome shotgun (WGS) entry which is preliminary data.</text>
</comment>
<evidence type="ECO:0000256" key="4">
    <source>
        <dbReference type="ARBA" id="ARBA00022490"/>
    </source>
</evidence>
<keyword evidence="4 9" id="KW-0963">Cytoplasm</keyword>
<dbReference type="GO" id="GO:0004801">
    <property type="term" value="F:transaldolase activity"/>
    <property type="evidence" value="ECO:0007669"/>
    <property type="project" value="UniProtKB-UniRule"/>
</dbReference>
<dbReference type="InterPro" id="IPR022999">
    <property type="entry name" value="Transaldolase_3B"/>
</dbReference>
<reference evidence="11 12" key="1">
    <citation type="submission" date="2019-12" db="EMBL/GenBank/DDBJ databases">
        <title>Deinococcus sp. HMF7620 Genome sequencing and assembly.</title>
        <authorList>
            <person name="Kang H."/>
            <person name="Kim H."/>
            <person name="Joh K."/>
        </authorList>
    </citation>
    <scope>NUCLEOTIDE SEQUENCE [LARGE SCALE GENOMIC DNA]</scope>
    <source>
        <strain evidence="11 12">HMF7620</strain>
    </source>
</reference>
<evidence type="ECO:0000256" key="7">
    <source>
        <dbReference type="ARBA" id="ARBA00023270"/>
    </source>
</evidence>
<dbReference type="GO" id="GO:0006098">
    <property type="term" value="P:pentose-phosphate shunt"/>
    <property type="evidence" value="ECO:0007669"/>
    <property type="project" value="UniProtKB-UniRule"/>
</dbReference>
<evidence type="ECO:0000313" key="11">
    <source>
        <dbReference type="EMBL" id="MVN88680.1"/>
    </source>
</evidence>
<dbReference type="CDD" id="cd00956">
    <property type="entry name" value="Transaldolase_FSA"/>
    <property type="match status" value="1"/>
</dbReference>
<name>A0A7C9LWX3_9DEIO</name>
<sequence>MEFFIDTAITDEIREINEWGVLAGVTTNPSLIVASGRDFREVVQEIAALVGGAISAEVTALDAAGMIKEGREVAAWNEHVVVKLPLTPAGLQACKTLTSEGIRTNVTLCFSVPQALLAARAGATYISPFAGRVDDTGADGIELIRQIKEAYVLGGIDTKVLAASIRHPQHVVQAALAGADVATIPYKVFTQMVKHPLTQAGLDGFMKDWAKRSGASPETPASEAGTNPQAGGATETGAATPGSQQQ</sequence>
<dbReference type="NCBIfam" id="TIGR00875">
    <property type="entry name" value="fsa_talC_mipB"/>
    <property type="match status" value="1"/>
</dbReference>
<dbReference type="PANTHER" id="PTHR10683">
    <property type="entry name" value="TRANSALDOLASE"/>
    <property type="match status" value="1"/>
</dbReference>
<dbReference type="GO" id="GO:0005737">
    <property type="term" value="C:cytoplasm"/>
    <property type="evidence" value="ECO:0007669"/>
    <property type="project" value="UniProtKB-SubCell"/>
</dbReference>
<comment type="function">
    <text evidence="9">Transaldolase is important for the balance of metabolites in the pentose-phosphate pathway.</text>
</comment>
<evidence type="ECO:0000256" key="5">
    <source>
        <dbReference type="ARBA" id="ARBA00022679"/>
    </source>
</evidence>
<dbReference type="Pfam" id="PF00923">
    <property type="entry name" value="TAL_FSA"/>
    <property type="match status" value="1"/>
</dbReference>
<keyword evidence="5 9" id="KW-0808">Transferase</keyword>